<evidence type="ECO:0000256" key="4">
    <source>
        <dbReference type="PROSITE-ProRule" id="PRU00335"/>
    </source>
</evidence>
<dbReference type="PROSITE" id="PS50977">
    <property type="entry name" value="HTH_TETR_2"/>
    <property type="match status" value="1"/>
</dbReference>
<dbReference type="SUPFAM" id="SSF48498">
    <property type="entry name" value="Tetracyclin repressor-like, C-terminal domain"/>
    <property type="match status" value="1"/>
</dbReference>
<evidence type="ECO:0000259" key="5">
    <source>
        <dbReference type="PROSITE" id="PS50977"/>
    </source>
</evidence>
<accession>A0A7W7LJW9</accession>
<keyword evidence="7" id="KW-1185">Reference proteome</keyword>
<gene>
    <name evidence="6" type="ORF">FHS39_000582</name>
</gene>
<dbReference type="InterPro" id="IPR001647">
    <property type="entry name" value="HTH_TetR"/>
</dbReference>
<dbReference type="InterPro" id="IPR047923">
    <property type="entry name" value="ArpA-like"/>
</dbReference>
<dbReference type="Pfam" id="PF21935">
    <property type="entry name" value="TetR_C_45"/>
    <property type="match status" value="1"/>
</dbReference>
<proteinExistence type="predicted"/>
<keyword evidence="2 4" id="KW-0238">DNA-binding</keyword>
<dbReference type="Pfam" id="PF00440">
    <property type="entry name" value="TetR_N"/>
    <property type="match status" value="1"/>
</dbReference>
<protein>
    <submittedName>
        <fullName evidence="6">AcrR family transcriptional regulator</fullName>
    </submittedName>
</protein>
<dbReference type="Gene3D" id="1.10.357.10">
    <property type="entry name" value="Tetracycline Repressor, domain 2"/>
    <property type="match status" value="1"/>
</dbReference>
<sequence length="217" mass="23948">MPKQFRSEQTRQALILAAAELFDRHGYGSTSVNDILDHAASSKGAMYFHFTGKEELAHAVVEEQHRLWMAHAGLLARAEGSGLELLLRLSRELAELLLNHVVVRAGVRLVLENAAFRGCASDIHRDWVAHVAGLLERARDQHELRADVRPELLARVFVGAYTGVQVITHTLAAGLVPQLGEMWEALLPGVVHPRKLAHFRACARALHCDGFGGIRPL</sequence>
<evidence type="ECO:0000313" key="6">
    <source>
        <dbReference type="EMBL" id="MBB4891582.1"/>
    </source>
</evidence>
<dbReference type="PANTHER" id="PTHR47506">
    <property type="entry name" value="TRANSCRIPTIONAL REGULATORY PROTEIN"/>
    <property type="match status" value="1"/>
</dbReference>
<evidence type="ECO:0000256" key="1">
    <source>
        <dbReference type="ARBA" id="ARBA00023015"/>
    </source>
</evidence>
<dbReference type="PRINTS" id="PR00455">
    <property type="entry name" value="HTHTETR"/>
</dbReference>
<dbReference type="InterPro" id="IPR036271">
    <property type="entry name" value="Tet_transcr_reg_TetR-rel_C_sf"/>
</dbReference>
<evidence type="ECO:0000256" key="3">
    <source>
        <dbReference type="ARBA" id="ARBA00023163"/>
    </source>
</evidence>
<dbReference type="GO" id="GO:0003677">
    <property type="term" value="F:DNA binding"/>
    <property type="evidence" value="ECO:0007669"/>
    <property type="project" value="UniProtKB-UniRule"/>
</dbReference>
<dbReference type="SUPFAM" id="SSF46689">
    <property type="entry name" value="Homeodomain-like"/>
    <property type="match status" value="1"/>
</dbReference>
<dbReference type="PROSITE" id="PS01081">
    <property type="entry name" value="HTH_TETR_1"/>
    <property type="match status" value="1"/>
</dbReference>
<dbReference type="InterPro" id="IPR023772">
    <property type="entry name" value="DNA-bd_HTH_TetR-type_CS"/>
</dbReference>
<organism evidence="6 7">
    <name type="scientific">Streptomyces olivoverticillatus</name>
    <dbReference type="NCBI Taxonomy" id="66427"/>
    <lineage>
        <taxon>Bacteria</taxon>
        <taxon>Bacillati</taxon>
        <taxon>Actinomycetota</taxon>
        <taxon>Actinomycetes</taxon>
        <taxon>Kitasatosporales</taxon>
        <taxon>Streptomycetaceae</taxon>
        <taxon>Streptomyces</taxon>
    </lineage>
</organism>
<keyword evidence="3" id="KW-0804">Transcription</keyword>
<dbReference type="InterPro" id="IPR054126">
    <property type="entry name" value="CprB_TetR_C"/>
</dbReference>
<dbReference type="PANTHER" id="PTHR47506:SF1">
    <property type="entry name" value="HTH-TYPE TRANSCRIPTIONAL REGULATOR YJDC"/>
    <property type="match status" value="1"/>
</dbReference>
<dbReference type="EMBL" id="JACHJH010000001">
    <property type="protein sequence ID" value="MBB4891582.1"/>
    <property type="molecule type" value="Genomic_DNA"/>
</dbReference>
<dbReference type="RefSeq" id="WP_184346138.1">
    <property type="nucleotide sequence ID" value="NZ_JACHJH010000001.1"/>
</dbReference>
<dbReference type="Proteomes" id="UP000556084">
    <property type="component" value="Unassembled WGS sequence"/>
</dbReference>
<name>A0A7W7LJW9_9ACTN</name>
<comment type="caution">
    <text evidence="6">The sequence shown here is derived from an EMBL/GenBank/DDBJ whole genome shotgun (WGS) entry which is preliminary data.</text>
</comment>
<dbReference type="AlphaFoldDB" id="A0A7W7LJW9"/>
<evidence type="ECO:0000256" key="2">
    <source>
        <dbReference type="ARBA" id="ARBA00023125"/>
    </source>
</evidence>
<evidence type="ECO:0000313" key="7">
    <source>
        <dbReference type="Proteomes" id="UP000556084"/>
    </source>
</evidence>
<reference evidence="6 7" key="1">
    <citation type="submission" date="2020-08" db="EMBL/GenBank/DDBJ databases">
        <title>Genomic Encyclopedia of Type Strains, Phase III (KMG-III): the genomes of soil and plant-associated and newly described type strains.</title>
        <authorList>
            <person name="Whitman W."/>
        </authorList>
    </citation>
    <scope>NUCLEOTIDE SEQUENCE [LARGE SCALE GENOMIC DNA]</scope>
    <source>
        <strain evidence="6 7">CECT 3266</strain>
    </source>
</reference>
<keyword evidence="1" id="KW-0805">Transcription regulation</keyword>
<dbReference type="NCBIfam" id="NF041196">
    <property type="entry name" value="ScbR_bind_reg"/>
    <property type="match status" value="1"/>
</dbReference>
<feature type="DNA-binding region" description="H-T-H motif" evidence="4">
    <location>
        <begin position="31"/>
        <end position="50"/>
    </location>
</feature>
<feature type="domain" description="HTH tetR-type" evidence="5">
    <location>
        <begin position="8"/>
        <end position="68"/>
    </location>
</feature>
<dbReference type="InterPro" id="IPR009057">
    <property type="entry name" value="Homeodomain-like_sf"/>
</dbReference>